<feature type="compositionally biased region" description="Basic residues" evidence="1">
    <location>
        <begin position="119"/>
        <end position="131"/>
    </location>
</feature>
<protein>
    <submittedName>
        <fullName evidence="3">Uncharacterized protein</fullName>
    </submittedName>
</protein>
<keyword evidence="2" id="KW-0472">Membrane</keyword>
<comment type="caution">
    <text evidence="3">The sequence shown here is derived from an EMBL/GenBank/DDBJ whole genome shotgun (WGS) entry which is preliminary data.</text>
</comment>
<dbReference type="Proteomes" id="UP000249390">
    <property type="component" value="Unassembled WGS sequence"/>
</dbReference>
<sequence>MNIEMRSTWRVELEGQRLAAAASSVLPSVVSRSWLSQPLPFGSSSVTMCENNQAQEDPISQEDEMPSIENIDQLHGEKFLVAQVEIEANSEQRREEADQGNREEEECAMMKKDGTTERKGKKKYKKIKRKTGIQEKNVKQENNQAQEDPISQEDELLNIENIDQLNGDKFLVAEVELEGNTEQRSLRDELNTDQEIGEDEVNTEQECSQEEECARKKKNATVERKVNVSGIKNLNWCLYTLESLIEATNYWKANKSRFFGGPLLFLIVFYVDNVIFKSRRVQRQFPSFVGWNA</sequence>
<accession>A0A328CVI8</accession>
<evidence type="ECO:0000313" key="4">
    <source>
        <dbReference type="Proteomes" id="UP000249390"/>
    </source>
</evidence>
<organism evidence="3 4">
    <name type="scientific">Cuscuta australis</name>
    <dbReference type="NCBI Taxonomy" id="267555"/>
    <lineage>
        <taxon>Eukaryota</taxon>
        <taxon>Viridiplantae</taxon>
        <taxon>Streptophyta</taxon>
        <taxon>Embryophyta</taxon>
        <taxon>Tracheophyta</taxon>
        <taxon>Spermatophyta</taxon>
        <taxon>Magnoliopsida</taxon>
        <taxon>eudicotyledons</taxon>
        <taxon>Gunneridae</taxon>
        <taxon>Pentapetalae</taxon>
        <taxon>asterids</taxon>
        <taxon>lamiids</taxon>
        <taxon>Solanales</taxon>
        <taxon>Convolvulaceae</taxon>
        <taxon>Cuscuteae</taxon>
        <taxon>Cuscuta</taxon>
        <taxon>Cuscuta subgen. Grammica</taxon>
        <taxon>Cuscuta sect. Cleistogrammica</taxon>
    </lineage>
</organism>
<evidence type="ECO:0000256" key="2">
    <source>
        <dbReference type="SAM" id="Phobius"/>
    </source>
</evidence>
<feature type="compositionally biased region" description="Basic and acidic residues" evidence="1">
    <location>
        <begin position="90"/>
        <end position="118"/>
    </location>
</feature>
<reference evidence="3 4" key="1">
    <citation type="submission" date="2018-06" db="EMBL/GenBank/DDBJ databases">
        <title>The Genome of Cuscuta australis (Dodder) Provides Insight into the Evolution of Plant Parasitism.</title>
        <authorList>
            <person name="Liu H."/>
        </authorList>
    </citation>
    <scope>NUCLEOTIDE SEQUENCE [LARGE SCALE GENOMIC DNA]</scope>
    <source>
        <strain evidence="4">cv. Yunnan</strain>
        <tissue evidence="3">Vines</tissue>
    </source>
</reference>
<feature type="region of interest" description="Disordered" evidence="1">
    <location>
        <begin position="89"/>
        <end position="151"/>
    </location>
</feature>
<proteinExistence type="predicted"/>
<evidence type="ECO:0000313" key="3">
    <source>
        <dbReference type="EMBL" id="RAL37377.1"/>
    </source>
</evidence>
<gene>
    <name evidence="3" type="ORF">DM860_000071</name>
</gene>
<evidence type="ECO:0000256" key="1">
    <source>
        <dbReference type="SAM" id="MobiDB-lite"/>
    </source>
</evidence>
<dbReference type="EMBL" id="NQVE01000215">
    <property type="protein sequence ID" value="RAL37377.1"/>
    <property type="molecule type" value="Genomic_DNA"/>
</dbReference>
<keyword evidence="4" id="KW-1185">Reference proteome</keyword>
<keyword evidence="2" id="KW-1133">Transmembrane helix</keyword>
<dbReference type="AlphaFoldDB" id="A0A328CVI8"/>
<feature type="transmembrane region" description="Helical" evidence="2">
    <location>
        <begin position="258"/>
        <end position="276"/>
    </location>
</feature>
<name>A0A328CVI8_9ASTE</name>
<keyword evidence="2" id="KW-0812">Transmembrane</keyword>